<name>A0A7R8CGJ2_LEPSM</name>
<dbReference type="Gene3D" id="1.10.150.50">
    <property type="entry name" value="Transcription Factor, Ets-1"/>
    <property type="match status" value="1"/>
</dbReference>
<evidence type="ECO:0000256" key="1">
    <source>
        <dbReference type="SAM" id="MobiDB-lite"/>
    </source>
</evidence>
<proteinExistence type="predicted"/>
<dbReference type="EMBL" id="HG994591">
    <property type="protein sequence ID" value="CAF2816520.1"/>
    <property type="molecule type" value="Genomic_DNA"/>
</dbReference>
<evidence type="ECO:0000313" key="3">
    <source>
        <dbReference type="Proteomes" id="UP000675881"/>
    </source>
</evidence>
<dbReference type="InterPro" id="IPR001660">
    <property type="entry name" value="SAM"/>
</dbReference>
<keyword evidence="3" id="KW-1185">Reference proteome</keyword>
<dbReference type="PROSITE" id="PS50105">
    <property type="entry name" value="SAM_DOMAIN"/>
    <property type="match status" value="1"/>
</dbReference>
<dbReference type="AlphaFoldDB" id="A0A7R8CGJ2"/>
<dbReference type="SUPFAM" id="SSF47769">
    <property type="entry name" value="SAM/Pointed domain"/>
    <property type="match status" value="1"/>
</dbReference>
<evidence type="ECO:0000313" key="2">
    <source>
        <dbReference type="EMBL" id="CAF2816520.1"/>
    </source>
</evidence>
<dbReference type="Pfam" id="PF00536">
    <property type="entry name" value="SAM_1"/>
    <property type="match status" value="1"/>
</dbReference>
<sequence length="364" mass="40386">MELMTIPWLNLPNLSKTPVEGLVTENSSYNSFNHKNLCYSSTKSCLQISPSSAGSQNFINGMTPNHPYLQEYAMLVLKDQKVMDPWISQRMKNESLELNGFNADMCSSVSDSPPLDSSSPRDDPSSMDFAGSIMKMTPPYSTMGIVEKCNGSNLIEFADVMNELASTNDRRAPGCEIKSKLNSKVQVTEKDCLSKCGVSAWPTGLGFTSFMNETMEILDKSMESSPTVVTVPKASSCIMLDNSVEISSSSSNFDSEEYKFGCQGSSWDKIQFSDGSLELSTDQILSADNLASVLTSEGLNKYVDLFLRHEIDLQTFTTLTENDLKEIGTKRCWGSFEVRQRLDFSRSRIPFPLRVTFGGRKICL</sequence>
<protein>
    <submittedName>
        <fullName evidence="2">BICC1</fullName>
    </submittedName>
</protein>
<feature type="compositionally biased region" description="Low complexity" evidence="1">
    <location>
        <begin position="108"/>
        <end position="118"/>
    </location>
</feature>
<feature type="region of interest" description="Disordered" evidence="1">
    <location>
        <begin position="108"/>
        <end position="128"/>
    </location>
</feature>
<accession>A0A7R8CGJ2</accession>
<gene>
    <name evidence="2" type="ORF">LSAA_3469</name>
</gene>
<dbReference type="OrthoDB" id="271862at2759"/>
<reference evidence="2" key="1">
    <citation type="submission" date="2021-02" db="EMBL/GenBank/DDBJ databases">
        <authorList>
            <person name="Bekaert M."/>
        </authorList>
    </citation>
    <scope>NUCLEOTIDE SEQUENCE</scope>
    <source>
        <strain evidence="2">IoA-00</strain>
    </source>
</reference>
<organism evidence="2 3">
    <name type="scientific">Lepeophtheirus salmonis</name>
    <name type="common">Salmon louse</name>
    <name type="synonym">Caligus salmonis</name>
    <dbReference type="NCBI Taxonomy" id="72036"/>
    <lineage>
        <taxon>Eukaryota</taxon>
        <taxon>Metazoa</taxon>
        <taxon>Ecdysozoa</taxon>
        <taxon>Arthropoda</taxon>
        <taxon>Crustacea</taxon>
        <taxon>Multicrustacea</taxon>
        <taxon>Hexanauplia</taxon>
        <taxon>Copepoda</taxon>
        <taxon>Siphonostomatoida</taxon>
        <taxon>Caligidae</taxon>
        <taxon>Lepeophtheirus</taxon>
    </lineage>
</organism>
<dbReference type="Proteomes" id="UP000675881">
    <property type="component" value="Chromosome 12"/>
</dbReference>
<dbReference type="InterPro" id="IPR013761">
    <property type="entry name" value="SAM/pointed_sf"/>
</dbReference>